<reference evidence="4" key="1">
    <citation type="journal article" date="2016" name="Genome Announc.">
        <title>Draft genome sequences of fungus Aspergillus calidoustus.</title>
        <authorList>
            <person name="Horn F."/>
            <person name="Linde J."/>
            <person name="Mattern D.J."/>
            <person name="Walther G."/>
            <person name="Guthke R."/>
            <person name="Scherlach K."/>
            <person name="Martin K."/>
            <person name="Brakhage A.A."/>
            <person name="Petzke L."/>
            <person name="Valiante V."/>
        </authorList>
    </citation>
    <scope>NUCLEOTIDE SEQUENCE [LARGE SCALE GENOMIC DNA]</scope>
    <source>
        <strain evidence="4">SF006504</strain>
    </source>
</reference>
<proteinExistence type="predicted"/>
<name>A0A0U5GL46_ASPCI</name>
<dbReference type="PANTHER" id="PTHR46082">
    <property type="entry name" value="ATP/GTP-BINDING PROTEIN-RELATED"/>
    <property type="match status" value="1"/>
</dbReference>
<dbReference type="InterPro" id="IPR035994">
    <property type="entry name" value="Nucleoside_phosphorylase_sf"/>
</dbReference>
<dbReference type="OrthoDB" id="4152175at2759"/>
<evidence type="ECO:0000259" key="2">
    <source>
        <dbReference type="Pfam" id="PF01048"/>
    </source>
</evidence>
<dbReference type="Proteomes" id="UP000054771">
    <property type="component" value="Unassembled WGS sequence"/>
</dbReference>
<accession>A0A0U5GL46</accession>
<feature type="compositionally biased region" description="Basic and acidic residues" evidence="1">
    <location>
        <begin position="18"/>
        <end position="40"/>
    </location>
</feature>
<feature type="compositionally biased region" description="Pro residues" evidence="1">
    <location>
        <begin position="1387"/>
        <end position="1400"/>
    </location>
</feature>
<feature type="region of interest" description="Disordered" evidence="1">
    <location>
        <begin position="317"/>
        <end position="370"/>
    </location>
</feature>
<dbReference type="Pfam" id="PF01048">
    <property type="entry name" value="PNP_UDP_1"/>
    <property type="match status" value="1"/>
</dbReference>
<gene>
    <name evidence="3" type="ORF">ASPCAL02643</name>
</gene>
<dbReference type="SUPFAM" id="SSF53167">
    <property type="entry name" value="Purine and uridine phosphorylases"/>
    <property type="match status" value="1"/>
</dbReference>
<dbReference type="GO" id="GO:0009116">
    <property type="term" value="P:nucleoside metabolic process"/>
    <property type="evidence" value="ECO:0007669"/>
    <property type="project" value="InterPro"/>
</dbReference>
<feature type="compositionally biased region" description="Basic and acidic residues" evidence="1">
    <location>
        <begin position="317"/>
        <end position="330"/>
    </location>
</feature>
<dbReference type="PANTHER" id="PTHR46082:SF11">
    <property type="entry name" value="AAA+ ATPASE DOMAIN-CONTAINING PROTEIN-RELATED"/>
    <property type="match status" value="1"/>
</dbReference>
<feature type="compositionally biased region" description="Pro residues" evidence="1">
    <location>
        <begin position="1275"/>
        <end position="1287"/>
    </location>
</feature>
<dbReference type="InterPro" id="IPR000845">
    <property type="entry name" value="Nucleoside_phosphorylase_d"/>
</dbReference>
<feature type="compositionally biased region" description="Basic and acidic residues" evidence="1">
    <location>
        <begin position="339"/>
        <end position="353"/>
    </location>
</feature>
<dbReference type="STRING" id="454130.A0A0U5GL46"/>
<feature type="region of interest" description="Disordered" evidence="1">
    <location>
        <begin position="1264"/>
        <end position="1400"/>
    </location>
</feature>
<dbReference type="GO" id="GO:0003824">
    <property type="term" value="F:catalytic activity"/>
    <property type="evidence" value="ECO:0007669"/>
    <property type="project" value="InterPro"/>
</dbReference>
<feature type="compositionally biased region" description="Acidic residues" evidence="1">
    <location>
        <begin position="536"/>
        <end position="553"/>
    </location>
</feature>
<sequence length="1702" mass="190603">MTSPHTSRQGLTRLGSRRHQDPEITEKDPIDSQRLRELNHNDISQPKSAEAPVKVDFRKKVASRKKLPHRIYTCPFRHYGCTNNFPTKNEWKRHVAIQHLQLGFYRCDVGRCGLVERPEPLSEPRRVQFSDFNRKDLFIQHQRRIHAPWLSEPKDKRSVSEDERAAYESSLEDVWKRCWIQTRLAPQASRCGFCGREFRGDGSWSERMEHVSRHIEKGDPGPEEEDPFLREWALEQGFVRWVDGAWKLTSLPRTGAPGASPDQPGSGEADSPEEGQFRQAIPRPERPETNLDSPRNLRSNVVVVENIGPQQQLMNELETHSRSHPRDPRHMHQPSNGLDRLHKEDAKIQRRQSDPVAWPPGNRNGVPTDSGYGAQIIQSRPMLAPKPAHGGWRPVNPYPVITGYPGTSSIPSANDGFISTFTDALLRSVFTNQRYWDVKTKSLERITELLQAFADKLGYDTTSESFLDIRYYIHKKRNDIAECIWERYPEDIISRNARVDDTEKTSMQERARPWLHLETQAKSQDIAHQNGNTVDGPEDSESQESSSEEEDNDTMSRRLVRYLDSILRSPAYQWLVDSFQKSISLGFLEKQSMSDIAAAVLQSFPPSPPVSRKTGAEAVKASFVMEWSPIAFFKGQRYDGRADVIFDKVLTLTGSLDDIQAMTCGEYMRQTWPTTGMHIVAAIKKALSANQAGSNECELPGGTTVNLRIKNFTVTVKAIGTRASVAEVAEQFAWLGATLRASLNDHGVAVCRPKIKSVHGSRSSSSDEGLKVTSSLQFHIGFNVNEGDLNEKPRNGRCWHNIFRNPVVAEGFPIRTRHMPNIGMESSLDVLGALVPSRRLTIFGNKLYIKGFSTVLVPTKVIGDIVVWHMVFDKNGGYISYVDPEIEALPGLYPANISECSLDSFRHVLGWCPEVELLTGAPEANYSIDWSNFRIAGRGCGLFAVRVHPGKLISNPNVVALGERDKAVHTREDYAEQIQWISKRWVVLYDAETKRSWLVDGASALLHLVRASLKEDEAYQVDDDLIYSPQNLQKLPPTTIGREAARKTLTSAANAKVKIYASSGQTFRDRVDRVFHILEQIFAHQDKLNRERAAIAGFSGLARESLEGFDFMDVAMNNPEVHARVHADQNYSPSWLFLMNKIGAIILFGRNFKDLIIPKGDKKVCAAWTEVPAGADYLTVSAADLKDIMEKQGNPNTSPMKLVNDVYWQPSDSIYDPCPGDKATEETCNHTQTLLYIRDSSRVDTDPKNTKELPSEGAVIFKAQWGGDKPKVEDPPPPITSPQPVPPVMQNGPPINDSRVILNAPSESPGMVSRRNGIQQKRPASDQEQEQFAKRPRQAAPFRSIRPLVPSPPKYATPPLANHPVPYGVRSAPPPQPRYHPEQRPPVMRPTPRPQAYEPPPPVVLREEDYTVGWICALPVELSASRRMLDRLHDVGFGPGTDDNLYILGQIRQLNVVIACLPMGQAGANMAGMVATRMLQKFPKIEIGLLVGIGGGLPSPKQDIRLGDIVVSKPHLQHGGVAQYDLGRATRTGFVETGSTKAPSEKLLLALSMMASRPNILSNKMIIPRPPTDTDRLYNTSYVHNPDHPTCDSCDKDQLVPWRHPRPDLRPRIFYGTIASGVSVINDPQTRETLITKHQVICCEMEAAGLMDTEFPCIVIKGVADYADSHKSETWQEVAAEAAALYARDFLCSIPGRLSFLK</sequence>
<evidence type="ECO:0000313" key="3">
    <source>
        <dbReference type="EMBL" id="CEN60202.1"/>
    </source>
</evidence>
<keyword evidence="4" id="KW-1185">Reference proteome</keyword>
<feature type="domain" description="Nucleoside phosphorylase" evidence="2">
    <location>
        <begin position="1412"/>
        <end position="1683"/>
    </location>
</feature>
<dbReference type="InterPro" id="IPR053137">
    <property type="entry name" value="NLR-like"/>
</dbReference>
<dbReference type="Gene3D" id="3.40.50.1580">
    <property type="entry name" value="Nucleoside phosphorylase domain"/>
    <property type="match status" value="1"/>
</dbReference>
<organism evidence="3 4">
    <name type="scientific">Aspergillus calidoustus</name>
    <dbReference type="NCBI Taxonomy" id="454130"/>
    <lineage>
        <taxon>Eukaryota</taxon>
        <taxon>Fungi</taxon>
        <taxon>Dikarya</taxon>
        <taxon>Ascomycota</taxon>
        <taxon>Pezizomycotina</taxon>
        <taxon>Eurotiomycetes</taxon>
        <taxon>Eurotiomycetidae</taxon>
        <taxon>Eurotiales</taxon>
        <taxon>Aspergillaceae</taxon>
        <taxon>Aspergillus</taxon>
        <taxon>Aspergillus subgen. Nidulantes</taxon>
    </lineage>
</organism>
<dbReference type="EMBL" id="CDMC01000002">
    <property type="protein sequence ID" value="CEN60202.1"/>
    <property type="molecule type" value="Genomic_DNA"/>
</dbReference>
<evidence type="ECO:0000313" key="4">
    <source>
        <dbReference type="Proteomes" id="UP000054771"/>
    </source>
</evidence>
<feature type="region of interest" description="Disordered" evidence="1">
    <location>
        <begin position="1"/>
        <end position="51"/>
    </location>
</feature>
<feature type="region of interest" description="Disordered" evidence="1">
    <location>
        <begin position="525"/>
        <end position="554"/>
    </location>
</feature>
<feature type="region of interest" description="Disordered" evidence="1">
    <location>
        <begin position="252"/>
        <end position="297"/>
    </location>
</feature>
<protein>
    <recommendedName>
        <fullName evidence="2">Nucleoside phosphorylase domain-containing protein</fullName>
    </recommendedName>
</protein>
<evidence type="ECO:0000256" key="1">
    <source>
        <dbReference type="SAM" id="MobiDB-lite"/>
    </source>
</evidence>
<feature type="compositionally biased region" description="Polar residues" evidence="1">
    <location>
        <begin position="1"/>
        <end position="10"/>
    </location>
</feature>